<dbReference type="SMART" id="SM00240">
    <property type="entry name" value="FHA"/>
    <property type="match status" value="1"/>
</dbReference>
<name>A0A150WD59_BDEBC</name>
<proteinExistence type="predicted"/>
<feature type="domain" description="FHA" evidence="1">
    <location>
        <begin position="23"/>
        <end position="72"/>
    </location>
</feature>
<dbReference type="SUPFAM" id="SSF49879">
    <property type="entry name" value="SMAD/FHA domain"/>
    <property type="match status" value="1"/>
</dbReference>
<accession>A0A150WD59</accession>
<dbReference type="PROSITE" id="PS50006">
    <property type="entry name" value="FHA_DOMAIN"/>
    <property type="match status" value="1"/>
</dbReference>
<dbReference type="EMBL" id="LUKF01000019">
    <property type="protein sequence ID" value="KYG60802.1"/>
    <property type="molecule type" value="Genomic_DNA"/>
</dbReference>
<dbReference type="InterPro" id="IPR000253">
    <property type="entry name" value="FHA_dom"/>
</dbReference>
<gene>
    <name evidence="2" type="ORF">AZI85_12500</name>
</gene>
<comment type="caution">
    <text evidence="2">The sequence shown here is derived from an EMBL/GenBank/DDBJ whole genome shotgun (WGS) entry which is preliminary data.</text>
</comment>
<evidence type="ECO:0000313" key="3">
    <source>
        <dbReference type="Proteomes" id="UP000075391"/>
    </source>
</evidence>
<protein>
    <recommendedName>
        <fullName evidence="1">FHA domain-containing protein</fullName>
    </recommendedName>
</protein>
<organism evidence="2 3">
    <name type="scientific">Bdellovibrio bacteriovorus</name>
    <dbReference type="NCBI Taxonomy" id="959"/>
    <lineage>
        <taxon>Bacteria</taxon>
        <taxon>Pseudomonadati</taxon>
        <taxon>Bdellovibrionota</taxon>
        <taxon>Bdellovibrionia</taxon>
        <taxon>Bdellovibrionales</taxon>
        <taxon>Pseudobdellovibrionaceae</taxon>
        <taxon>Bdellovibrio</taxon>
    </lineage>
</organism>
<dbReference type="CDD" id="cd00060">
    <property type="entry name" value="FHA"/>
    <property type="match status" value="1"/>
</dbReference>
<dbReference type="AlphaFoldDB" id="A0A150WD59"/>
<evidence type="ECO:0000313" key="2">
    <source>
        <dbReference type="EMBL" id="KYG60802.1"/>
    </source>
</evidence>
<dbReference type="OrthoDB" id="5290982at2"/>
<sequence>MVTFIEILDGPNEGSRFKVEDGITLGRSKADIIIKDPKVSGTHAQISIDGKGQFVLMDLDSSNGIHISGRRVKKVALLPGVIFEVGRTQFKVISVEEEIAIDFSRLVTWRNILKDKLSEVTPPEPSEQSLALQRFSPALKLTFTQGIQTDEEIILGYGPRKAGSESLDIELHDEDAPKEAFELHPGPGMVQLKIKAPGRVTLNNKSIDAEMLKDGDLISFGNTLIKVTYL</sequence>
<dbReference type="Proteomes" id="UP000075391">
    <property type="component" value="Unassembled WGS sequence"/>
</dbReference>
<dbReference type="RefSeq" id="WP_063245046.1">
    <property type="nucleotide sequence ID" value="NZ_LUKF01000019.1"/>
</dbReference>
<evidence type="ECO:0000259" key="1">
    <source>
        <dbReference type="PROSITE" id="PS50006"/>
    </source>
</evidence>
<reference evidence="2 3" key="1">
    <citation type="submission" date="2016-03" db="EMBL/GenBank/DDBJ databases">
        <authorList>
            <person name="Ploux O."/>
        </authorList>
    </citation>
    <scope>NUCLEOTIDE SEQUENCE [LARGE SCALE GENOMIC DNA]</scope>
    <source>
        <strain evidence="2 3">BER2</strain>
    </source>
</reference>
<dbReference type="InterPro" id="IPR008984">
    <property type="entry name" value="SMAD_FHA_dom_sf"/>
</dbReference>
<dbReference type="Gene3D" id="2.60.200.20">
    <property type="match status" value="1"/>
</dbReference>
<dbReference type="Pfam" id="PF00498">
    <property type="entry name" value="FHA"/>
    <property type="match status" value="1"/>
</dbReference>